<protein>
    <recommendedName>
        <fullName evidence="3">pectinesterase</fullName>
        <ecNumber evidence="3">3.1.1.11</ecNumber>
    </recommendedName>
    <alternativeName>
        <fullName evidence="6">Pectin methylesterase A</fullName>
    </alternativeName>
</protein>
<evidence type="ECO:0000256" key="4">
    <source>
        <dbReference type="ARBA" id="ARBA00022801"/>
    </source>
</evidence>
<evidence type="ECO:0000256" key="1">
    <source>
        <dbReference type="ARBA" id="ARBA00005184"/>
    </source>
</evidence>
<keyword evidence="7" id="KW-0732">Signal</keyword>
<keyword evidence="10" id="KW-1185">Reference proteome</keyword>
<keyword evidence="9" id="KW-0456">Lyase</keyword>
<evidence type="ECO:0000256" key="3">
    <source>
        <dbReference type="ARBA" id="ARBA00013229"/>
    </source>
</evidence>
<accession>A0A9P5TIG8</accession>
<dbReference type="OrthoDB" id="2019149at2759"/>
<dbReference type="GO" id="GO:0016829">
    <property type="term" value="F:lyase activity"/>
    <property type="evidence" value="ECO:0007669"/>
    <property type="project" value="UniProtKB-KW"/>
</dbReference>
<dbReference type="Pfam" id="PF01095">
    <property type="entry name" value="Pectinesterase"/>
    <property type="match status" value="1"/>
</dbReference>
<name>A0A9P5TIG8_GYMJU</name>
<reference evidence="9" key="1">
    <citation type="submission" date="2020-11" db="EMBL/GenBank/DDBJ databases">
        <authorList>
            <consortium name="DOE Joint Genome Institute"/>
            <person name="Ahrendt S."/>
            <person name="Riley R."/>
            <person name="Andreopoulos W."/>
            <person name="LaButti K."/>
            <person name="Pangilinan J."/>
            <person name="Ruiz-duenas F.J."/>
            <person name="Barrasa J.M."/>
            <person name="Sanchez-Garcia M."/>
            <person name="Camarero S."/>
            <person name="Miyauchi S."/>
            <person name="Serrano A."/>
            <person name="Linde D."/>
            <person name="Babiker R."/>
            <person name="Drula E."/>
            <person name="Ayuso-Fernandez I."/>
            <person name="Pacheco R."/>
            <person name="Padilla G."/>
            <person name="Ferreira P."/>
            <person name="Barriuso J."/>
            <person name="Kellner H."/>
            <person name="Castanera R."/>
            <person name="Alfaro M."/>
            <person name="Ramirez L."/>
            <person name="Pisabarro A.G."/>
            <person name="Kuo A."/>
            <person name="Tritt A."/>
            <person name="Lipzen A."/>
            <person name="He G."/>
            <person name="Yan M."/>
            <person name="Ng V."/>
            <person name="Cullen D."/>
            <person name="Martin F."/>
            <person name="Rosso M.-N."/>
            <person name="Henrissat B."/>
            <person name="Hibbett D."/>
            <person name="Martinez A.T."/>
            <person name="Grigoriev I.V."/>
        </authorList>
    </citation>
    <scope>NUCLEOTIDE SEQUENCE</scope>
    <source>
        <strain evidence="9">AH 44721</strain>
    </source>
</reference>
<dbReference type="SUPFAM" id="SSF51126">
    <property type="entry name" value="Pectin lyase-like"/>
    <property type="match status" value="1"/>
</dbReference>
<evidence type="ECO:0000259" key="8">
    <source>
        <dbReference type="Pfam" id="PF01095"/>
    </source>
</evidence>
<dbReference type="Gene3D" id="2.160.20.10">
    <property type="entry name" value="Single-stranded right-handed beta-helix, Pectin lyase-like"/>
    <property type="match status" value="1"/>
</dbReference>
<gene>
    <name evidence="9" type="ORF">CPB84DRAFT_1828491</name>
</gene>
<dbReference type="PANTHER" id="PTHR31321">
    <property type="entry name" value="ACYL-COA THIOESTER HYDROLASE YBHC-RELATED"/>
    <property type="match status" value="1"/>
</dbReference>
<keyword evidence="4" id="KW-0378">Hydrolase</keyword>
<evidence type="ECO:0000256" key="7">
    <source>
        <dbReference type="SAM" id="SignalP"/>
    </source>
</evidence>
<evidence type="ECO:0000256" key="5">
    <source>
        <dbReference type="ARBA" id="ARBA00023085"/>
    </source>
</evidence>
<organism evidence="9 10">
    <name type="scientific">Gymnopilus junonius</name>
    <name type="common">Spectacular rustgill mushroom</name>
    <name type="synonym">Gymnopilus spectabilis subsp. junonius</name>
    <dbReference type="NCBI Taxonomy" id="109634"/>
    <lineage>
        <taxon>Eukaryota</taxon>
        <taxon>Fungi</taxon>
        <taxon>Dikarya</taxon>
        <taxon>Basidiomycota</taxon>
        <taxon>Agaricomycotina</taxon>
        <taxon>Agaricomycetes</taxon>
        <taxon>Agaricomycetidae</taxon>
        <taxon>Agaricales</taxon>
        <taxon>Agaricineae</taxon>
        <taxon>Hymenogastraceae</taxon>
        <taxon>Gymnopilus</taxon>
    </lineage>
</organism>
<evidence type="ECO:0000256" key="6">
    <source>
        <dbReference type="ARBA" id="ARBA00042203"/>
    </source>
</evidence>
<evidence type="ECO:0000313" key="9">
    <source>
        <dbReference type="EMBL" id="KAF8879096.1"/>
    </source>
</evidence>
<comment type="pathway">
    <text evidence="1">Glycan metabolism; pectin degradation; 2-dehydro-3-deoxy-D-gluconate from pectin: step 1/5.</text>
</comment>
<dbReference type="InterPro" id="IPR011050">
    <property type="entry name" value="Pectin_lyase_fold/virulence"/>
</dbReference>
<keyword evidence="5" id="KW-0063">Aspartyl esterase</keyword>
<feature type="signal peptide" evidence="7">
    <location>
        <begin position="1"/>
        <end position="25"/>
    </location>
</feature>
<evidence type="ECO:0000256" key="2">
    <source>
        <dbReference type="ARBA" id="ARBA00008891"/>
    </source>
</evidence>
<comment type="similarity">
    <text evidence="2">Belongs to the pectinesterase family.</text>
</comment>
<comment type="caution">
    <text evidence="9">The sequence shown here is derived from an EMBL/GenBank/DDBJ whole genome shotgun (WGS) entry which is preliminary data.</text>
</comment>
<feature type="domain" description="Pectinesterase catalytic" evidence="8">
    <location>
        <begin position="40"/>
        <end position="192"/>
    </location>
</feature>
<dbReference type="EMBL" id="JADNYJ010000152">
    <property type="protein sequence ID" value="KAF8879096.1"/>
    <property type="molecule type" value="Genomic_DNA"/>
</dbReference>
<evidence type="ECO:0000313" key="10">
    <source>
        <dbReference type="Proteomes" id="UP000724874"/>
    </source>
</evidence>
<dbReference type="PANTHER" id="PTHR31321:SF57">
    <property type="entry name" value="PECTINESTERASE 53-RELATED"/>
    <property type="match status" value="1"/>
</dbReference>
<sequence>MMLKLLLNFLPLGCSLFFKFAAAQSRTVPPAGALSIRAGASSSSGVFASINAALSKLPNDNTPQTLFIFPGVYNEQVDITRPGPLTIYGYTTDTSNFAANQVVIQAGVPASTAGSDDASGTLRIHKDNFSMYNVNVTNTFGVGSQAIAISQYGSQVGLYACGFIGYQDTLYANKGTQVFLKSYIEGAVDLSLADKVWPISEVTPSHRKRQAALRPAEERQTILEVVSIQNFKVMLNISDGVRRRLQSEHNNFSQRCGAKHCRKSVPWSAMGRLRQVSRTSEVGPKFGNTHIYPRVIFKNTVITAPLNQIIWSIWNPGDERTDNVLFAEYNSTGSGITNPVRPSFSTLLTASQAAGYDISSAVGANFASWVDEDYLV</sequence>
<dbReference type="GO" id="GO:0042545">
    <property type="term" value="P:cell wall modification"/>
    <property type="evidence" value="ECO:0007669"/>
    <property type="project" value="InterPro"/>
</dbReference>
<dbReference type="AlphaFoldDB" id="A0A9P5TIG8"/>
<dbReference type="InterPro" id="IPR012334">
    <property type="entry name" value="Pectin_lyas_fold"/>
</dbReference>
<dbReference type="Proteomes" id="UP000724874">
    <property type="component" value="Unassembled WGS sequence"/>
</dbReference>
<dbReference type="EC" id="3.1.1.11" evidence="3"/>
<dbReference type="GO" id="GO:0030599">
    <property type="term" value="F:pectinesterase activity"/>
    <property type="evidence" value="ECO:0007669"/>
    <property type="project" value="UniProtKB-EC"/>
</dbReference>
<proteinExistence type="inferred from homology"/>
<dbReference type="GO" id="GO:0045490">
    <property type="term" value="P:pectin catabolic process"/>
    <property type="evidence" value="ECO:0007669"/>
    <property type="project" value="TreeGrafter"/>
</dbReference>
<dbReference type="InterPro" id="IPR000070">
    <property type="entry name" value="Pectinesterase_cat"/>
</dbReference>
<feature type="chain" id="PRO_5040198673" description="pectinesterase" evidence="7">
    <location>
        <begin position="26"/>
        <end position="376"/>
    </location>
</feature>